<feature type="region of interest" description="Disordered" evidence="1">
    <location>
        <begin position="1"/>
        <end position="26"/>
    </location>
</feature>
<organism evidence="2 3">
    <name type="scientific">Tieghemiomyces parasiticus</name>
    <dbReference type="NCBI Taxonomy" id="78921"/>
    <lineage>
        <taxon>Eukaryota</taxon>
        <taxon>Fungi</taxon>
        <taxon>Fungi incertae sedis</taxon>
        <taxon>Zoopagomycota</taxon>
        <taxon>Kickxellomycotina</taxon>
        <taxon>Dimargaritomycetes</taxon>
        <taxon>Dimargaritales</taxon>
        <taxon>Dimargaritaceae</taxon>
        <taxon>Tieghemiomyces</taxon>
    </lineage>
</organism>
<evidence type="ECO:0000313" key="2">
    <source>
        <dbReference type="EMBL" id="KAJ1928357.1"/>
    </source>
</evidence>
<sequence>MAGNLDADSLSTDPIAVGDDTGDSDSSIALANFTPGQGAARTPAGNPAKRDFQQTNKKSAMIVAPLVADSKNQKAWVQRHRARPIISYGFSKADCSQPTYGK</sequence>
<keyword evidence="3" id="KW-1185">Reference proteome</keyword>
<gene>
    <name evidence="2" type="ORF">IWQ60_002139</name>
</gene>
<protein>
    <submittedName>
        <fullName evidence="2">Uncharacterized protein</fullName>
    </submittedName>
</protein>
<dbReference type="Proteomes" id="UP001150569">
    <property type="component" value="Unassembled WGS sequence"/>
</dbReference>
<dbReference type="EMBL" id="JANBPT010000076">
    <property type="protein sequence ID" value="KAJ1928357.1"/>
    <property type="molecule type" value="Genomic_DNA"/>
</dbReference>
<name>A0A9W8E1B2_9FUNG</name>
<dbReference type="AlphaFoldDB" id="A0A9W8E1B2"/>
<comment type="caution">
    <text evidence="2">The sequence shown here is derived from an EMBL/GenBank/DDBJ whole genome shotgun (WGS) entry which is preliminary data.</text>
</comment>
<reference evidence="2" key="1">
    <citation type="submission" date="2022-07" db="EMBL/GenBank/DDBJ databases">
        <title>Phylogenomic reconstructions and comparative analyses of Kickxellomycotina fungi.</title>
        <authorList>
            <person name="Reynolds N.K."/>
            <person name="Stajich J.E."/>
            <person name="Barry K."/>
            <person name="Grigoriev I.V."/>
            <person name="Crous P."/>
            <person name="Smith M.E."/>
        </authorList>
    </citation>
    <scope>NUCLEOTIDE SEQUENCE</scope>
    <source>
        <strain evidence="2">RSA 861</strain>
    </source>
</reference>
<proteinExistence type="predicted"/>
<accession>A0A9W8E1B2</accession>
<evidence type="ECO:0000256" key="1">
    <source>
        <dbReference type="SAM" id="MobiDB-lite"/>
    </source>
</evidence>
<evidence type="ECO:0000313" key="3">
    <source>
        <dbReference type="Proteomes" id="UP001150569"/>
    </source>
</evidence>